<keyword evidence="2" id="KW-1185">Reference proteome</keyword>
<accession>A0A5P8E464</accession>
<proteinExistence type="predicted"/>
<protein>
    <recommendedName>
        <fullName evidence="3">DUF2971 domain-containing protein</fullName>
    </recommendedName>
</protein>
<dbReference type="RefSeq" id="WP_111898751.1">
    <property type="nucleotide sequence ID" value="NZ_CP033459.1"/>
</dbReference>
<evidence type="ECO:0008006" key="3">
    <source>
        <dbReference type="Google" id="ProtNLM"/>
    </source>
</evidence>
<dbReference type="InterPro" id="IPR021352">
    <property type="entry name" value="DUF2971"/>
</dbReference>
<evidence type="ECO:0000313" key="1">
    <source>
        <dbReference type="EMBL" id="QFQ11688.1"/>
    </source>
</evidence>
<sequence>MQNQTIKQKDTLVELNKNLQNSKPNSVKHYTGLSCLEKMLSNKECIQQKCLDFHLYSLDETNDQEEFLMIKKLFSNKSNKSKDFEKCFNNYRKLNGNPVFTSFTRSRKIEINEVGMWNTYNDRKEEGIAIVLNYLELKRLCKENKLEFKRCNYAYVSKIQGIAESLYKRWSEGEEEENKIFEELIIETICSKRMNWLIEDEYRIFGFITEKNTKKDKRAYYQLKIPIDLINKIIISPYADEHKITERIKGLFEEKNIKSPDIKTSKLNIKKHKN</sequence>
<organism evidence="1 2">
    <name type="scientific">Pseudoprevotella muciniphila</name>
    <dbReference type="NCBI Taxonomy" id="2133944"/>
    <lineage>
        <taxon>Bacteria</taxon>
        <taxon>Pseudomonadati</taxon>
        <taxon>Bacteroidota</taxon>
        <taxon>Bacteroidia</taxon>
        <taxon>Bacteroidales</taxon>
        <taxon>Prevotellaceae</taxon>
        <taxon>Pseudoprevotella</taxon>
    </lineage>
</organism>
<reference evidence="1 2" key="1">
    <citation type="submission" date="2018-11" db="EMBL/GenBank/DDBJ databases">
        <authorList>
            <person name="Na S.W."/>
            <person name="Baik M."/>
        </authorList>
    </citation>
    <scope>NUCLEOTIDE SEQUENCE [LARGE SCALE GENOMIC DNA]</scope>
    <source>
        <strain evidence="1 2">E39</strain>
    </source>
</reference>
<dbReference type="Proteomes" id="UP000249375">
    <property type="component" value="Chromosome"/>
</dbReference>
<dbReference type="EMBL" id="CP033459">
    <property type="protein sequence ID" value="QFQ11688.1"/>
    <property type="molecule type" value="Genomic_DNA"/>
</dbReference>
<evidence type="ECO:0000313" key="2">
    <source>
        <dbReference type="Proteomes" id="UP000249375"/>
    </source>
</evidence>
<dbReference type="Pfam" id="PF11185">
    <property type="entry name" value="DUF2971"/>
    <property type="match status" value="1"/>
</dbReference>
<dbReference type="KEGG" id="alq:C7Y71_000850"/>
<gene>
    <name evidence="1" type="ORF">C7Y71_000850</name>
</gene>
<dbReference type="AlphaFoldDB" id="A0A5P8E464"/>
<name>A0A5P8E464_9BACT</name>